<dbReference type="AlphaFoldDB" id="A0A4S2N499"/>
<evidence type="ECO:0000313" key="3">
    <source>
        <dbReference type="EMBL" id="TGZ83977.1"/>
    </source>
</evidence>
<dbReference type="Pfam" id="PF13915">
    <property type="entry name" value="DUF4210"/>
    <property type="match status" value="1"/>
</dbReference>
<evidence type="ECO:0000259" key="2">
    <source>
        <dbReference type="SMART" id="SM01177"/>
    </source>
</evidence>
<dbReference type="PANTHER" id="PTHR13199:SF11">
    <property type="entry name" value="PROTEIN ATOSSA"/>
    <property type="match status" value="1"/>
</dbReference>
<feature type="compositionally biased region" description="Low complexity" evidence="1">
    <location>
        <begin position="235"/>
        <end position="253"/>
    </location>
</feature>
<feature type="region of interest" description="Disordered" evidence="1">
    <location>
        <begin position="477"/>
        <end position="532"/>
    </location>
</feature>
<dbReference type="InterPro" id="IPR033473">
    <property type="entry name" value="Atos-like_C"/>
</dbReference>
<gene>
    <name evidence="3" type="ORF">EX30DRAFT_393513</name>
</gene>
<feature type="compositionally biased region" description="Polar residues" evidence="1">
    <location>
        <begin position="112"/>
        <end position="127"/>
    </location>
</feature>
<protein>
    <recommendedName>
        <fullName evidence="2">Atos-like conserved domain-containing protein</fullName>
    </recommendedName>
</protein>
<evidence type="ECO:0000256" key="1">
    <source>
        <dbReference type="SAM" id="MobiDB-lite"/>
    </source>
</evidence>
<sequence>MAPSFERLDQLQHSAPDRHLSASPKRNSPPPPISSPPPSSPPPQLAPRPPVLLPPAPSADASSLPAVDHVSSRAELIERIKAGETPSWTPARKVPAPPPPPARLLPPLCCSPTDSPRQSNRYNPNHQPSTPSSFSPDSPSQPYRALHQGIFASSPPPQTSPWFNASSQSTFPATTPRPPPLRTSFSSPRPITTTPVPVSASPTRSPLTRTPQLSSSFIFKPPTSPLVHSSKLDSSEPNSDNSSEASDSPPTSSCAITVTPVLTSRRKSLPPSALSVLQFSPTLPLTFNAQHHGPQTFFPPSPPRIRRQSTHALMDLPPASFVGSYEESILNGRMSTTPSKPLNFLAQIGVLGLGKNCKPSLRCPSHVTLPFPAYFYSVGDYEGPSPYVGQIDLDTGLRSSRSGGAKSNGDIISPASTRSERASKREPPGVGGCYRIPQRGQLQIIIKNPHKTAVKLFLVPYDLREMEAGTKTFIRQKSYSAGPSDKVAPSDDYGSGNGRDRNERLDSSASGMPEEGKNDASSPVDDEKRHLKSGKQALRYMIHLHIVCPSRGRYYLFKNIRVVFANRVPDGKELLRNEILWPEPKFSPWKPESSVGFKESPGSSRRRAASLHTNAMNGGATGFMGSGTEYGTNVMLKERVLDGFGFERNDGSDGAGHHHGQHNHSNSPHPPHPHEQQQDWFKRSMTVEPSREGLLARNLKNHNLGFDQHFRQPNFAPDMDLDMEGVESTDCDCDLTTVSVSPMGTTARISQSTGGNTRVVFGSVEMR</sequence>
<feature type="compositionally biased region" description="Low complexity" evidence="1">
    <location>
        <begin position="128"/>
        <end position="142"/>
    </location>
</feature>
<dbReference type="InParanoid" id="A0A4S2N499"/>
<dbReference type="OrthoDB" id="8625101at2759"/>
<name>A0A4S2N499_9PEZI</name>
<dbReference type="PANTHER" id="PTHR13199">
    <property type="entry name" value="GH03947P"/>
    <property type="match status" value="1"/>
</dbReference>
<organism evidence="3 4">
    <name type="scientific">Ascodesmis nigricans</name>
    <dbReference type="NCBI Taxonomy" id="341454"/>
    <lineage>
        <taxon>Eukaryota</taxon>
        <taxon>Fungi</taxon>
        <taxon>Dikarya</taxon>
        <taxon>Ascomycota</taxon>
        <taxon>Pezizomycotina</taxon>
        <taxon>Pezizomycetes</taxon>
        <taxon>Pezizales</taxon>
        <taxon>Ascodesmidaceae</taxon>
        <taxon>Ascodesmis</taxon>
    </lineage>
</organism>
<dbReference type="InterPro" id="IPR051506">
    <property type="entry name" value="ATOS_Transcription_Regulators"/>
</dbReference>
<dbReference type="Pfam" id="PF13889">
    <property type="entry name" value="Chromosome_seg"/>
    <property type="match status" value="1"/>
</dbReference>
<feature type="region of interest" description="Disordered" evidence="1">
    <location>
        <begin position="646"/>
        <end position="679"/>
    </location>
</feature>
<proteinExistence type="predicted"/>
<reference evidence="3 4" key="1">
    <citation type="submission" date="2019-04" db="EMBL/GenBank/DDBJ databases">
        <title>Comparative genomics and transcriptomics to analyze fruiting body development in filamentous ascomycetes.</title>
        <authorList>
            <consortium name="DOE Joint Genome Institute"/>
            <person name="Lutkenhaus R."/>
            <person name="Traeger S."/>
            <person name="Breuer J."/>
            <person name="Kuo A."/>
            <person name="Lipzen A."/>
            <person name="Pangilinan J."/>
            <person name="Dilworth D."/>
            <person name="Sandor L."/>
            <person name="Poggeler S."/>
            <person name="Barry K."/>
            <person name="Grigoriev I.V."/>
            <person name="Nowrousian M."/>
        </authorList>
    </citation>
    <scope>NUCLEOTIDE SEQUENCE [LARGE SCALE GENOMIC DNA]</scope>
    <source>
        <strain evidence="3 4">CBS 389.68</strain>
    </source>
</reference>
<dbReference type="STRING" id="341454.A0A4S2N499"/>
<feature type="domain" description="Atos-like conserved" evidence="2">
    <location>
        <begin position="321"/>
        <end position="388"/>
    </location>
</feature>
<evidence type="ECO:0000313" key="4">
    <source>
        <dbReference type="Proteomes" id="UP000298138"/>
    </source>
</evidence>
<keyword evidence="4" id="KW-1185">Reference proteome</keyword>
<feature type="region of interest" description="Disordered" evidence="1">
    <location>
        <begin position="1"/>
        <end position="254"/>
    </location>
</feature>
<feature type="compositionally biased region" description="Pro residues" evidence="1">
    <location>
        <begin position="95"/>
        <end position="104"/>
    </location>
</feature>
<feature type="compositionally biased region" description="Polar residues" evidence="1">
    <location>
        <begin position="207"/>
        <end position="217"/>
    </location>
</feature>
<feature type="compositionally biased region" description="Low complexity" evidence="1">
    <location>
        <begin position="182"/>
        <end position="206"/>
    </location>
</feature>
<dbReference type="Proteomes" id="UP000298138">
    <property type="component" value="Unassembled WGS sequence"/>
</dbReference>
<feature type="compositionally biased region" description="Basic and acidic residues" evidence="1">
    <location>
        <begin position="1"/>
        <end position="20"/>
    </location>
</feature>
<feature type="region of interest" description="Disordered" evidence="1">
    <location>
        <begin position="392"/>
        <end position="434"/>
    </location>
</feature>
<dbReference type="InterPro" id="IPR025261">
    <property type="entry name" value="Atos-like_cons_dom"/>
</dbReference>
<feature type="compositionally biased region" description="Basic and acidic residues" evidence="1">
    <location>
        <begin position="418"/>
        <end position="427"/>
    </location>
</feature>
<feature type="compositionally biased region" description="Basic and acidic residues" evidence="1">
    <location>
        <begin position="70"/>
        <end position="82"/>
    </location>
</feature>
<dbReference type="SMART" id="SM01177">
    <property type="entry name" value="DUF4210"/>
    <property type="match status" value="1"/>
</dbReference>
<accession>A0A4S2N499</accession>
<dbReference type="EMBL" id="ML220113">
    <property type="protein sequence ID" value="TGZ83977.1"/>
    <property type="molecule type" value="Genomic_DNA"/>
</dbReference>
<feature type="compositionally biased region" description="Pro residues" evidence="1">
    <location>
        <begin position="27"/>
        <end position="57"/>
    </location>
</feature>